<accession>A0ABW3G1C0</accession>
<dbReference type="SUPFAM" id="SSF46689">
    <property type="entry name" value="Homeodomain-like"/>
    <property type="match status" value="1"/>
</dbReference>
<name>A0ABW3G1C0_9NOCA</name>
<feature type="DNA-binding region" description="H-T-H motif" evidence="2">
    <location>
        <begin position="32"/>
        <end position="51"/>
    </location>
</feature>
<dbReference type="PANTHER" id="PTHR30055">
    <property type="entry name" value="HTH-TYPE TRANSCRIPTIONAL REGULATOR RUTR"/>
    <property type="match status" value="1"/>
</dbReference>
<dbReference type="Proteomes" id="UP001597068">
    <property type="component" value="Unassembled WGS sequence"/>
</dbReference>
<dbReference type="RefSeq" id="WP_253647678.1">
    <property type="nucleotide sequence ID" value="NZ_BAAAMO010000002.1"/>
</dbReference>
<dbReference type="PANTHER" id="PTHR30055:SF235">
    <property type="entry name" value="TRANSCRIPTIONAL REGULATORY PROTEIN"/>
    <property type="match status" value="1"/>
</dbReference>
<gene>
    <name evidence="4" type="ORF">ACFQ04_00830</name>
</gene>
<dbReference type="Gene3D" id="1.10.10.60">
    <property type="entry name" value="Homeodomain-like"/>
    <property type="match status" value="1"/>
</dbReference>
<keyword evidence="1 2" id="KW-0238">DNA-binding</keyword>
<evidence type="ECO:0000256" key="2">
    <source>
        <dbReference type="PROSITE-ProRule" id="PRU00335"/>
    </source>
</evidence>
<evidence type="ECO:0000313" key="4">
    <source>
        <dbReference type="EMBL" id="MFD0924271.1"/>
    </source>
</evidence>
<dbReference type="PROSITE" id="PS50977">
    <property type="entry name" value="HTH_TETR_2"/>
    <property type="match status" value="1"/>
</dbReference>
<keyword evidence="5" id="KW-1185">Reference proteome</keyword>
<dbReference type="Pfam" id="PF17920">
    <property type="entry name" value="TetR_C_16"/>
    <property type="match status" value="1"/>
</dbReference>
<dbReference type="SUPFAM" id="SSF48498">
    <property type="entry name" value="Tetracyclin repressor-like, C-terminal domain"/>
    <property type="match status" value="1"/>
</dbReference>
<dbReference type="Gene3D" id="1.10.357.10">
    <property type="entry name" value="Tetracycline Repressor, domain 2"/>
    <property type="match status" value="1"/>
</dbReference>
<dbReference type="InterPro" id="IPR050109">
    <property type="entry name" value="HTH-type_TetR-like_transc_reg"/>
</dbReference>
<reference evidence="5" key="1">
    <citation type="journal article" date="2019" name="Int. J. Syst. Evol. Microbiol.">
        <title>The Global Catalogue of Microorganisms (GCM) 10K type strain sequencing project: providing services to taxonomists for standard genome sequencing and annotation.</title>
        <authorList>
            <consortium name="The Broad Institute Genomics Platform"/>
            <consortium name="The Broad Institute Genome Sequencing Center for Infectious Disease"/>
            <person name="Wu L."/>
            <person name="Ma J."/>
        </authorList>
    </citation>
    <scope>NUCLEOTIDE SEQUENCE [LARGE SCALE GENOMIC DNA]</scope>
    <source>
        <strain evidence="5">CCUG 50873</strain>
    </source>
</reference>
<protein>
    <submittedName>
        <fullName evidence="4">TetR/AcrR family transcriptional regulator</fullName>
    </submittedName>
</protein>
<dbReference type="Pfam" id="PF00440">
    <property type="entry name" value="TetR_N"/>
    <property type="match status" value="1"/>
</dbReference>
<evidence type="ECO:0000313" key="5">
    <source>
        <dbReference type="Proteomes" id="UP001597068"/>
    </source>
</evidence>
<comment type="caution">
    <text evidence="4">The sequence shown here is derived from an EMBL/GenBank/DDBJ whole genome shotgun (WGS) entry which is preliminary data.</text>
</comment>
<proteinExistence type="predicted"/>
<organism evidence="4 5">
    <name type="scientific">Williamsia deligens</name>
    <dbReference type="NCBI Taxonomy" id="321325"/>
    <lineage>
        <taxon>Bacteria</taxon>
        <taxon>Bacillati</taxon>
        <taxon>Actinomycetota</taxon>
        <taxon>Actinomycetes</taxon>
        <taxon>Mycobacteriales</taxon>
        <taxon>Nocardiaceae</taxon>
        <taxon>Williamsia</taxon>
    </lineage>
</organism>
<dbReference type="InterPro" id="IPR036271">
    <property type="entry name" value="Tet_transcr_reg_TetR-rel_C_sf"/>
</dbReference>
<evidence type="ECO:0000259" key="3">
    <source>
        <dbReference type="PROSITE" id="PS50977"/>
    </source>
</evidence>
<dbReference type="EMBL" id="JBHTIL010000001">
    <property type="protein sequence ID" value="MFD0924271.1"/>
    <property type="molecule type" value="Genomic_DNA"/>
</dbReference>
<dbReference type="InterPro" id="IPR041678">
    <property type="entry name" value="TetR_C_16"/>
</dbReference>
<evidence type="ECO:0000256" key="1">
    <source>
        <dbReference type="ARBA" id="ARBA00023125"/>
    </source>
</evidence>
<dbReference type="InterPro" id="IPR001647">
    <property type="entry name" value="HTH_TetR"/>
</dbReference>
<feature type="domain" description="HTH tetR-type" evidence="3">
    <location>
        <begin position="9"/>
        <end position="69"/>
    </location>
</feature>
<sequence length="188" mass="20105">MPSPRRDADATRGALLAAARDRFGRAGFAATTVREIALDAGVDPALIVRYFGGKRGLYDAAVQVDLHLPDFGDVDPDDLGRAVVATFLDRWDGAAGEPLRVLLGAAGTDTEAAARLRATFEHQVRPALTAAGETHRATGHLEVIVATLIGLATLRYTVRVPEVMGLSREQIVDRFAPTIQWHLTGARG</sequence>
<dbReference type="InterPro" id="IPR009057">
    <property type="entry name" value="Homeodomain-like_sf"/>
</dbReference>